<evidence type="ECO:0000259" key="7">
    <source>
        <dbReference type="Pfam" id="PF05154"/>
    </source>
</evidence>
<feature type="domain" description="TM2" evidence="7">
    <location>
        <begin position="86"/>
        <end position="130"/>
    </location>
</feature>
<keyword evidence="3 6" id="KW-1133">Transmembrane helix</keyword>
<sequence>MTDPYQPKQPYGEQPYQQPYPPQQAAYPGYGQQPGYGEIAPYQGLAQPGYAQPGYGVPAYPQAGYPAPGHPGGYGVDPATGLPLSDKSKVAGGLLQLFLGGFGAGRFYLGYGLIGAIQLPLTVVGWFFFFLGFLTFGIGTIIAMLLFFGVGIWVLIDAIMIFAGAVKDPYGRALRS</sequence>
<dbReference type="RefSeq" id="WP_082756725.1">
    <property type="nucleotide sequence ID" value="NZ_FNLF01000002.1"/>
</dbReference>
<feature type="region of interest" description="Disordered" evidence="5">
    <location>
        <begin position="1"/>
        <end position="32"/>
    </location>
</feature>
<dbReference type="STRING" id="47312.SAMN04489765_2616"/>
<keyword evidence="9" id="KW-1185">Reference proteome</keyword>
<evidence type="ECO:0000313" key="8">
    <source>
        <dbReference type="EMBL" id="SDQ98096.1"/>
    </source>
</evidence>
<feature type="transmembrane region" description="Helical" evidence="6">
    <location>
        <begin position="141"/>
        <end position="166"/>
    </location>
</feature>
<evidence type="ECO:0000256" key="5">
    <source>
        <dbReference type="SAM" id="MobiDB-lite"/>
    </source>
</evidence>
<protein>
    <submittedName>
        <fullName evidence="8">TM2 domain-containing protein</fullName>
    </submittedName>
</protein>
<feature type="transmembrane region" description="Helical" evidence="6">
    <location>
        <begin position="108"/>
        <end position="129"/>
    </location>
</feature>
<evidence type="ECO:0000256" key="4">
    <source>
        <dbReference type="ARBA" id="ARBA00023136"/>
    </source>
</evidence>
<dbReference type="Pfam" id="PF05154">
    <property type="entry name" value="TM2"/>
    <property type="match status" value="1"/>
</dbReference>
<reference evidence="9" key="1">
    <citation type="submission" date="2016-10" db="EMBL/GenBank/DDBJ databases">
        <authorList>
            <person name="Varghese N."/>
            <person name="Submissions S."/>
        </authorList>
    </citation>
    <scope>NUCLEOTIDE SEQUENCE [LARGE SCALE GENOMIC DNA]</scope>
    <source>
        <strain evidence="9">DSM 44142</strain>
    </source>
</reference>
<keyword evidence="4 6" id="KW-0472">Membrane</keyword>
<evidence type="ECO:0000256" key="1">
    <source>
        <dbReference type="ARBA" id="ARBA00004141"/>
    </source>
</evidence>
<dbReference type="EMBL" id="FNLF01000002">
    <property type="protein sequence ID" value="SDQ98096.1"/>
    <property type="molecule type" value="Genomic_DNA"/>
</dbReference>
<evidence type="ECO:0000313" key="9">
    <source>
        <dbReference type="Proteomes" id="UP000183053"/>
    </source>
</evidence>
<dbReference type="GO" id="GO:0016020">
    <property type="term" value="C:membrane"/>
    <property type="evidence" value="ECO:0007669"/>
    <property type="project" value="UniProtKB-SubCell"/>
</dbReference>
<dbReference type="Proteomes" id="UP000183053">
    <property type="component" value="Unassembled WGS sequence"/>
</dbReference>
<evidence type="ECO:0000256" key="3">
    <source>
        <dbReference type="ARBA" id="ARBA00022989"/>
    </source>
</evidence>
<keyword evidence="2 6" id="KW-0812">Transmembrane</keyword>
<name>A0A1H1FCA8_9ACTN</name>
<dbReference type="AlphaFoldDB" id="A0A1H1FCA8"/>
<proteinExistence type="predicted"/>
<organism evidence="8 9">
    <name type="scientific">Tsukamurella pulmonis</name>
    <dbReference type="NCBI Taxonomy" id="47312"/>
    <lineage>
        <taxon>Bacteria</taxon>
        <taxon>Bacillati</taxon>
        <taxon>Actinomycetota</taxon>
        <taxon>Actinomycetes</taxon>
        <taxon>Mycobacteriales</taxon>
        <taxon>Tsukamurellaceae</taxon>
        <taxon>Tsukamurella</taxon>
    </lineage>
</organism>
<evidence type="ECO:0000256" key="2">
    <source>
        <dbReference type="ARBA" id="ARBA00022692"/>
    </source>
</evidence>
<gene>
    <name evidence="8" type="ORF">SAMN04489765_2616</name>
</gene>
<comment type="subcellular location">
    <subcellularLocation>
        <location evidence="1">Membrane</location>
        <topology evidence="1">Multi-pass membrane protein</topology>
    </subcellularLocation>
</comment>
<evidence type="ECO:0000256" key="6">
    <source>
        <dbReference type="SAM" id="Phobius"/>
    </source>
</evidence>
<accession>A0A1H1FCA8</accession>
<dbReference type="InterPro" id="IPR007829">
    <property type="entry name" value="TM2"/>
</dbReference>